<sequence length="496" mass="56552">MEVSSNWGVLSFSFLAIPVAAFLFKILTRGPHKYPPGPKPWPIIGNLNLIDSNLPHQSLHKLSQKHGPIMQLKYGSVPVVIAASAEMAKQFLKTHDHVFATRPQNTAGKYSGRNHSGFLWAPHGPQWRQWRKICLSELFTLKRLECYEYIRVEEMRAFMSSLFASSGKPIVVESKLYCFSISIILRVMLGKKYFSDYSKHNTTTSTAATTIQLEEFRGMLVDFLKLNGAFTIGDWIPWLKFLDLQGYVKQMKALQKKFDKFLILCLRNTRQIWNPKPRDMVGLLLELMNDSSLDIKLTYESVKGFIQDLLVAGTETNSSALEWAMSELMKHPHFIEKATEELDKVIGRDRWVEEKDIPQLHYIEAIVKETLRKHPAAALIPPHAALEDCNVGGEVLEGRSRMVEIDLKGKSFELIPFGSGRRICPGYGLALKVVTCGLANMLHGFNWSLPYNMKPHDINMEEDKGLTTPRKVPLVAVLEPRLPIHLYHQNHYQKLD</sequence>
<organism evidence="10 11">
    <name type="scientific">Rhamnella rubrinervis</name>
    <dbReference type="NCBI Taxonomy" id="2594499"/>
    <lineage>
        <taxon>Eukaryota</taxon>
        <taxon>Viridiplantae</taxon>
        <taxon>Streptophyta</taxon>
        <taxon>Embryophyta</taxon>
        <taxon>Tracheophyta</taxon>
        <taxon>Spermatophyta</taxon>
        <taxon>Magnoliopsida</taxon>
        <taxon>eudicotyledons</taxon>
        <taxon>Gunneridae</taxon>
        <taxon>Pentapetalae</taxon>
        <taxon>rosids</taxon>
        <taxon>fabids</taxon>
        <taxon>Rosales</taxon>
        <taxon>Rhamnaceae</taxon>
        <taxon>rhamnoid group</taxon>
        <taxon>Rhamneae</taxon>
        <taxon>Rhamnella</taxon>
    </lineage>
</organism>
<evidence type="ECO:0000256" key="3">
    <source>
        <dbReference type="ARBA" id="ARBA00022617"/>
    </source>
</evidence>
<dbReference type="OrthoDB" id="2789670at2759"/>
<evidence type="ECO:0000256" key="1">
    <source>
        <dbReference type="ARBA" id="ARBA00001971"/>
    </source>
</evidence>
<evidence type="ECO:0008006" key="12">
    <source>
        <dbReference type="Google" id="ProtNLM"/>
    </source>
</evidence>
<dbReference type="PRINTS" id="PR00385">
    <property type="entry name" value="P450"/>
</dbReference>
<dbReference type="InterPro" id="IPR001128">
    <property type="entry name" value="Cyt_P450"/>
</dbReference>
<dbReference type="Pfam" id="PF00067">
    <property type="entry name" value="p450"/>
    <property type="match status" value="2"/>
</dbReference>
<dbReference type="GO" id="GO:0005506">
    <property type="term" value="F:iron ion binding"/>
    <property type="evidence" value="ECO:0007669"/>
    <property type="project" value="InterPro"/>
</dbReference>
<dbReference type="PANTHER" id="PTHR47944:SF5">
    <property type="entry name" value="CYTOCHROME P450 71A1-LIKE"/>
    <property type="match status" value="1"/>
</dbReference>
<dbReference type="InterPro" id="IPR036396">
    <property type="entry name" value="Cyt_P450_sf"/>
</dbReference>
<proteinExistence type="inferred from homology"/>
<dbReference type="InterPro" id="IPR017972">
    <property type="entry name" value="Cyt_P450_CS"/>
</dbReference>
<dbReference type="SUPFAM" id="SSF48264">
    <property type="entry name" value="Cytochrome P450"/>
    <property type="match status" value="1"/>
</dbReference>
<keyword evidence="11" id="KW-1185">Reference proteome</keyword>
<keyword evidence="4 8" id="KW-0479">Metal-binding</keyword>
<feature type="transmembrane region" description="Helical" evidence="9">
    <location>
        <begin position="6"/>
        <end position="24"/>
    </location>
</feature>
<dbReference type="InterPro" id="IPR002401">
    <property type="entry name" value="Cyt_P450_E_grp-I"/>
</dbReference>
<keyword evidence="5 8" id="KW-0560">Oxidoreductase</keyword>
<dbReference type="PANTHER" id="PTHR47944">
    <property type="entry name" value="CYTOCHROME P450 98A9"/>
    <property type="match status" value="1"/>
</dbReference>
<dbReference type="PROSITE" id="PS00086">
    <property type="entry name" value="CYTOCHROME_P450"/>
    <property type="match status" value="1"/>
</dbReference>
<name>A0A8K0GW38_9ROSA</name>
<reference evidence="10" key="1">
    <citation type="submission" date="2020-03" db="EMBL/GenBank/DDBJ databases">
        <title>A high-quality chromosome-level genome assembly of a woody plant with both climbing and erect habits, Rhamnella rubrinervis.</title>
        <authorList>
            <person name="Lu Z."/>
            <person name="Yang Y."/>
            <person name="Zhu X."/>
            <person name="Sun Y."/>
        </authorList>
    </citation>
    <scope>NUCLEOTIDE SEQUENCE</scope>
    <source>
        <strain evidence="10">BYM</strain>
        <tissue evidence="10">Leaf</tissue>
    </source>
</reference>
<dbReference type="EMBL" id="VOIH02000008">
    <property type="protein sequence ID" value="KAF3439693.1"/>
    <property type="molecule type" value="Genomic_DNA"/>
</dbReference>
<comment type="cofactor">
    <cofactor evidence="1">
        <name>heme</name>
        <dbReference type="ChEBI" id="CHEBI:30413"/>
    </cofactor>
</comment>
<keyword evidence="6 8" id="KW-0408">Iron</keyword>
<dbReference type="PRINTS" id="PR00463">
    <property type="entry name" value="EP450I"/>
</dbReference>
<dbReference type="GO" id="GO:0004497">
    <property type="term" value="F:monooxygenase activity"/>
    <property type="evidence" value="ECO:0007669"/>
    <property type="project" value="UniProtKB-KW"/>
</dbReference>
<keyword evidence="9" id="KW-0472">Membrane</keyword>
<dbReference type="Proteomes" id="UP000796880">
    <property type="component" value="Unassembled WGS sequence"/>
</dbReference>
<evidence type="ECO:0000256" key="5">
    <source>
        <dbReference type="ARBA" id="ARBA00023002"/>
    </source>
</evidence>
<evidence type="ECO:0000256" key="2">
    <source>
        <dbReference type="ARBA" id="ARBA00010617"/>
    </source>
</evidence>
<keyword evidence="3 8" id="KW-0349">Heme</keyword>
<evidence type="ECO:0000256" key="4">
    <source>
        <dbReference type="ARBA" id="ARBA00022723"/>
    </source>
</evidence>
<dbReference type="GO" id="GO:0016705">
    <property type="term" value="F:oxidoreductase activity, acting on paired donors, with incorporation or reduction of molecular oxygen"/>
    <property type="evidence" value="ECO:0007669"/>
    <property type="project" value="InterPro"/>
</dbReference>
<keyword evidence="9" id="KW-0812">Transmembrane</keyword>
<dbReference type="AlphaFoldDB" id="A0A8K0GW38"/>
<keyword evidence="9" id="KW-1133">Transmembrane helix</keyword>
<comment type="similarity">
    <text evidence="2 8">Belongs to the cytochrome P450 family.</text>
</comment>
<protein>
    <recommendedName>
        <fullName evidence="12">Cytochrome P450</fullName>
    </recommendedName>
</protein>
<accession>A0A8K0GW38</accession>
<evidence type="ECO:0000313" key="11">
    <source>
        <dbReference type="Proteomes" id="UP000796880"/>
    </source>
</evidence>
<evidence type="ECO:0000256" key="7">
    <source>
        <dbReference type="ARBA" id="ARBA00023033"/>
    </source>
</evidence>
<evidence type="ECO:0000256" key="8">
    <source>
        <dbReference type="RuleBase" id="RU000461"/>
    </source>
</evidence>
<dbReference type="Gene3D" id="1.10.630.10">
    <property type="entry name" value="Cytochrome P450"/>
    <property type="match status" value="1"/>
</dbReference>
<dbReference type="GO" id="GO:0020037">
    <property type="term" value="F:heme binding"/>
    <property type="evidence" value="ECO:0007669"/>
    <property type="project" value="InterPro"/>
</dbReference>
<evidence type="ECO:0000256" key="6">
    <source>
        <dbReference type="ARBA" id="ARBA00023004"/>
    </source>
</evidence>
<dbReference type="CDD" id="cd20618">
    <property type="entry name" value="CYP71_clan"/>
    <property type="match status" value="1"/>
</dbReference>
<comment type="caution">
    <text evidence="10">The sequence shown here is derived from an EMBL/GenBank/DDBJ whole genome shotgun (WGS) entry which is preliminary data.</text>
</comment>
<keyword evidence="7 8" id="KW-0503">Monooxygenase</keyword>
<evidence type="ECO:0000313" key="10">
    <source>
        <dbReference type="EMBL" id="KAF3439693.1"/>
    </source>
</evidence>
<evidence type="ECO:0000256" key="9">
    <source>
        <dbReference type="SAM" id="Phobius"/>
    </source>
</evidence>
<gene>
    <name evidence="10" type="ORF">FNV43_RR17971</name>
</gene>